<gene>
    <name evidence="2" type="primary">rhp57</name>
    <name evidence="2" type="ORF">LPJ64_003270</name>
</gene>
<dbReference type="InterPro" id="IPR013632">
    <property type="entry name" value="Rad51_C"/>
</dbReference>
<dbReference type="GO" id="GO:0061982">
    <property type="term" value="P:meiosis I cell cycle process"/>
    <property type="evidence" value="ECO:0007669"/>
    <property type="project" value="UniProtKB-ARBA"/>
</dbReference>
<evidence type="ECO:0000313" key="2">
    <source>
        <dbReference type="EMBL" id="KAJ1645121.1"/>
    </source>
</evidence>
<dbReference type="GO" id="GO:0000722">
    <property type="term" value="P:telomere maintenance via recombination"/>
    <property type="evidence" value="ECO:0007669"/>
    <property type="project" value="TreeGrafter"/>
</dbReference>
<protein>
    <submittedName>
        <fullName evidence="2">DNA repair protein rhp57</fullName>
    </submittedName>
</protein>
<dbReference type="SUPFAM" id="SSF52540">
    <property type="entry name" value="P-loop containing nucleoside triphosphate hydrolases"/>
    <property type="match status" value="1"/>
</dbReference>
<evidence type="ECO:0000313" key="3">
    <source>
        <dbReference type="Proteomes" id="UP001145021"/>
    </source>
</evidence>
<dbReference type="GO" id="GO:0033065">
    <property type="term" value="C:Rad51C-XRCC3 complex"/>
    <property type="evidence" value="ECO:0007669"/>
    <property type="project" value="TreeGrafter"/>
</dbReference>
<dbReference type="PROSITE" id="PS50162">
    <property type="entry name" value="RECA_2"/>
    <property type="match status" value="1"/>
</dbReference>
<dbReference type="Pfam" id="PF08423">
    <property type="entry name" value="Rad51"/>
    <property type="match status" value="1"/>
</dbReference>
<dbReference type="InterPro" id="IPR027417">
    <property type="entry name" value="P-loop_NTPase"/>
</dbReference>
<comment type="caution">
    <text evidence="2">The sequence shown here is derived from an EMBL/GenBank/DDBJ whole genome shotgun (WGS) entry which is preliminary data.</text>
</comment>
<dbReference type="PANTHER" id="PTHR46487:SF1">
    <property type="entry name" value="DNA REPAIR PROTEIN XRCC3"/>
    <property type="match status" value="1"/>
</dbReference>
<name>A0A9W7XLF5_9FUNG</name>
<dbReference type="EMBL" id="JANBOH010000123">
    <property type="protein sequence ID" value="KAJ1645121.1"/>
    <property type="molecule type" value="Genomic_DNA"/>
</dbReference>
<evidence type="ECO:0000259" key="1">
    <source>
        <dbReference type="PROSITE" id="PS50162"/>
    </source>
</evidence>
<dbReference type="AlphaFoldDB" id="A0A9W7XLF5"/>
<dbReference type="GO" id="GO:0140664">
    <property type="term" value="F:ATP-dependent DNA damage sensor activity"/>
    <property type="evidence" value="ECO:0007669"/>
    <property type="project" value="InterPro"/>
</dbReference>
<keyword evidence="3" id="KW-1185">Reference proteome</keyword>
<dbReference type="PANTHER" id="PTHR46487">
    <property type="entry name" value="DNA REPAIR PROTEIN XRCC3"/>
    <property type="match status" value="1"/>
</dbReference>
<organism evidence="2 3">
    <name type="scientific">Coemansia asiatica</name>
    <dbReference type="NCBI Taxonomy" id="1052880"/>
    <lineage>
        <taxon>Eukaryota</taxon>
        <taxon>Fungi</taxon>
        <taxon>Fungi incertae sedis</taxon>
        <taxon>Zoopagomycota</taxon>
        <taxon>Kickxellomycotina</taxon>
        <taxon>Kickxellomycetes</taxon>
        <taxon>Kickxellales</taxon>
        <taxon>Kickxellaceae</taxon>
        <taxon>Coemansia</taxon>
    </lineage>
</organism>
<sequence length="387" mass="41806">MNEISASDQALLDKCKAKLGCTQYHQCLLVPLAELQRAAGLTDSQAQHARQLLSITTYPWQENIKAASALRTKDKFISTGDPLIDCCFGGSGVRQRSITEIVGESASGKTQLCLQLTISALLESPETNVIYISTEGAFPTGRLASMLAARCSESSVQRAMQRVQVAEFEDMETMFHAMEYKLPALMSSGSVRLVVVDSIAAHLRFGSGEVSGQMQFYKHRSAKLVALGAKLKLWATKYQCAIVCTNQVKDIISEDAGPLLAAKSSTDGGVDDEVEDGDAGLAFSSGGGRKAPALGSMWANIIDARIMMYQRRGMVLPEGLPEGFQPLLGPLNTAEQPSALGAAAAGSQVDPPRHLMRTRRWLENAFSPWAPHAQCEVFLDESGFHHI</sequence>
<dbReference type="GO" id="GO:0005524">
    <property type="term" value="F:ATP binding"/>
    <property type="evidence" value="ECO:0007669"/>
    <property type="project" value="InterPro"/>
</dbReference>
<dbReference type="Gene3D" id="3.40.50.300">
    <property type="entry name" value="P-loop containing nucleotide triphosphate hydrolases"/>
    <property type="match status" value="1"/>
</dbReference>
<dbReference type="GO" id="GO:0071140">
    <property type="term" value="P:resolution of mitotic recombination intermediates"/>
    <property type="evidence" value="ECO:0007669"/>
    <property type="project" value="TreeGrafter"/>
</dbReference>
<dbReference type="Proteomes" id="UP001145021">
    <property type="component" value="Unassembled WGS sequence"/>
</dbReference>
<feature type="domain" description="RecA family profile 1" evidence="1">
    <location>
        <begin position="73"/>
        <end position="248"/>
    </location>
</feature>
<dbReference type="GO" id="GO:0090656">
    <property type="term" value="P:t-circle formation"/>
    <property type="evidence" value="ECO:0007669"/>
    <property type="project" value="TreeGrafter"/>
</dbReference>
<accession>A0A9W7XLF5</accession>
<reference evidence="2" key="1">
    <citation type="submission" date="2022-07" db="EMBL/GenBank/DDBJ databases">
        <title>Phylogenomic reconstructions and comparative analyses of Kickxellomycotina fungi.</title>
        <authorList>
            <person name="Reynolds N.K."/>
            <person name="Stajich J.E."/>
            <person name="Barry K."/>
            <person name="Grigoriev I.V."/>
            <person name="Crous P."/>
            <person name="Smith M.E."/>
        </authorList>
    </citation>
    <scope>NUCLEOTIDE SEQUENCE</scope>
    <source>
        <strain evidence="2">NBRC 105413</strain>
    </source>
</reference>
<proteinExistence type="predicted"/>
<dbReference type="GO" id="GO:0045003">
    <property type="term" value="P:double-strand break repair via synthesis-dependent strand annealing"/>
    <property type="evidence" value="ECO:0007669"/>
    <property type="project" value="TreeGrafter"/>
</dbReference>
<dbReference type="GO" id="GO:0000400">
    <property type="term" value="F:four-way junction DNA binding"/>
    <property type="evidence" value="ECO:0007669"/>
    <property type="project" value="TreeGrafter"/>
</dbReference>
<dbReference type="InterPro" id="IPR020588">
    <property type="entry name" value="RecA_ATP-bd"/>
</dbReference>
<dbReference type="GO" id="GO:0005657">
    <property type="term" value="C:replication fork"/>
    <property type="evidence" value="ECO:0007669"/>
    <property type="project" value="TreeGrafter"/>
</dbReference>